<accession>A0A2A9NAD6</accession>
<dbReference type="InterPro" id="IPR002347">
    <property type="entry name" value="SDR_fam"/>
</dbReference>
<dbReference type="STRING" id="703135.A0A2A9NAD6"/>
<protein>
    <recommendedName>
        <fullName evidence="6">NAD(P)-binding protein</fullName>
    </recommendedName>
</protein>
<dbReference type="EMBL" id="KZ302214">
    <property type="protein sequence ID" value="PFH46284.1"/>
    <property type="molecule type" value="Genomic_DNA"/>
</dbReference>
<keyword evidence="5" id="KW-1185">Reference proteome</keyword>
<evidence type="ECO:0000256" key="2">
    <source>
        <dbReference type="ARBA" id="ARBA00023002"/>
    </source>
</evidence>
<dbReference type="PRINTS" id="PR00081">
    <property type="entry name" value="GDHRDH"/>
</dbReference>
<reference evidence="4 5" key="1">
    <citation type="submission" date="2014-02" db="EMBL/GenBank/DDBJ databases">
        <title>Transposable element dynamics among asymbiotic and ectomycorrhizal Amanita fungi.</title>
        <authorList>
            <consortium name="DOE Joint Genome Institute"/>
            <person name="Hess J."/>
            <person name="Skrede I."/>
            <person name="Wolfe B."/>
            <person name="LaButti K."/>
            <person name="Ohm R.A."/>
            <person name="Grigoriev I.V."/>
            <person name="Pringle A."/>
        </authorList>
    </citation>
    <scope>NUCLEOTIDE SEQUENCE [LARGE SCALE GENOMIC DNA]</scope>
    <source>
        <strain evidence="4 5">SKay4041</strain>
    </source>
</reference>
<dbReference type="InterPro" id="IPR051911">
    <property type="entry name" value="SDR_oxidoreductase"/>
</dbReference>
<organism evidence="4 5">
    <name type="scientific">Amanita thiersii Skay4041</name>
    <dbReference type="NCBI Taxonomy" id="703135"/>
    <lineage>
        <taxon>Eukaryota</taxon>
        <taxon>Fungi</taxon>
        <taxon>Dikarya</taxon>
        <taxon>Basidiomycota</taxon>
        <taxon>Agaricomycotina</taxon>
        <taxon>Agaricomycetes</taxon>
        <taxon>Agaricomycetidae</taxon>
        <taxon>Agaricales</taxon>
        <taxon>Pluteineae</taxon>
        <taxon>Amanitaceae</taxon>
        <taxon>Amanita</taxon>
    </lineage>
</organism>
<gene>
    <name evidence="4" type="ORF">AMATHDRAFT_155736</name>
</gene>
<dbReference type="GO" id="GO:0016491">
    <property type="term" value="F:oxidoreductase activity"/>
    <property type="evidence" value="ECO:0007669"/>
    <property type="project" value="UniProtKB-KW"/>
</dbReference>
<dbReference type="AlphaFoldDB" id="A0A2A9NAD6"/>
<keyword evidence="2" id="KW-0560">Oxidoreductase</keyword>
<comment type="similarity">
    <text evidence="1 3">Belongs to the short-chain dehydrogenases/reductases (SDR) family.</text>
</comment>
<dbReference type="PANTHER" id="PTHR43976">
    <property type="entry name" value="SHORT CHAIN DEHYDROGENASE"/>
    <property type="match status" value="1"/>
</dbReference>
<dbReference type="OrthoDB" id="1274115at2759"/>
<dbReference type="Gene3D" id="3.40.50.720">
    <property type="entry name" value="NAD(P)-binding Rossmann-like Domain"/>
    <property type="match status" value="1"/>
</dbReference>
<evidence type="ECO:0000313" key="4">
    <source>
        <dbReference type="EMBL" id="PFH46284.1"/>
    </source>
</evidence>
<evidence type="ECO:0000256" key="1">
    <source>
        <dbReference type="ARBA" id="ARBA00006484"/>
    </source>
</evidence>
<dbReference type="Pfam" id="PF00106">
    <property type="entry name" value="adh_short"/>
    <property type="match status" value="1"/>
</dbReference>
<dbReference type="SUPFAM" id="SSF51735">
    <property type="entry name" value="NAD(P)-binding Rossmann-fold domains"/>
    <property type="match status" value="1"/>
</dbReference>
<dbReference type="PANTHER" id="PTHR43976:SF16">
    <property type="entry name" value="SHORT-CHAIN DEHYDROGENASE_REDUCTASE FAMILY PROTEIN"/>
    <property type="match status" value="1"/>
</dbReference>
<dbReference type="PRINTS" id="PR00080">
    <property type="entry name" value="SDRFAMILY"/>
</dbReference>
<dbReference type="CDD" id="cd05374">
    <property type="entry name" value="17beta-HSD-like_SDR_c"/>
    <property type="match status" value="1"/>
</dbReference>
<dbReference type="InterPro" id="IPR036291">
    <property type="entry name" value="NAD(P)-bd_dom_sf"/>
</dbReference>
<sequence>MTEQRPKVWLITGTSTGFGRCLVNSVLARGDLVIATARSLEKIQDFPKSDRLHLFQLDVNDSRDVVHARIEEAAGFWGRIDVLVNNAGYGLKALLEEGGSDAMMKQYQTNVYGVVNVTTATLPHMRSARSGTIVMMGSRTTWQPTHVHETAFYTSSKAAVHAFSEVLSVEVRQYNIQVLIVEPGGFLTKGMFSTPYYQDNRISDYDKLRSDSVERMKQFAGSFKGDPNKAMELVVDVVRREGKAKGRPWSLYLFLGNEAYDSVRAKCKEVLENLDSWEDVGKDLDFDNLMAARAV</sequence>
<evidence type="ECO:0000256" key="3">
    <source>
        <dbReference type="RuleBase" id="RU000363"/>
    </source>
</evidence>
<proteinExistence type="inferred from homology"/>
<dbReference type="Proteomes" id="UP000242287">
    <property type="component" value="Unassembled WGS sequence"/>
</dbReference>
<name>A0A2A9NAD6_9AGAR</name>
<evidence type="ECO:0008006" key="6">
    <source>
        <dbReference type="Google" id="ProtNLM"/>
    </source>
</evidence>
<evidence type="ECO:0000313" key="5">
    <source>
        <dbReference type="Proteomes" id="UP000242287"/>
    </source>
</evidence>